<feature type="transmembrane region" description="Helical" evidence="6">
    <location>
        <begin position="65"/>
        <end position="84"/>
    </location>
</feature>
<dbReference type="Gene3D" id="1.20.1250.20">
    <property type="entry name" value="MFS general substrate transporter like domains"/>
    <property type="match status" value="1"/>
</dbReference>
<feature type="transmembrane region" description="Helical" evidence="6">
    <location>
        <begin position="364"/>
        <end position="382"/>
    </location>
</feature>
<feature type="transmembrane region" description="Helical" evidence="6">
    <location>
        <begin position="90"/>
        <end position="111"/>
    </location>
</feature>
<evidence type="ECO:0000313" key="7">
    <source>
        <dbReference type="EMBL" id="TEW31563.1"/>
    </source>
</evidence>
<evidence type="ECO:0000256" key="3">
    <source>
        <dbReference type="ARBA" id="ARBA00022692"/>
    </source>
</evidence>
<protein>
    <submittedName>
        <fullName evidence="7">MFS transporter</fullName>
    </submittedName>
</protein>
<feature type="transmembrane region" description="Helical" evidence="6">
    <location>
        <begin position="33"/>
        <end position="58"/>
    </location>
</feature>
<keyword evidence="5 6" id="KW-0472">Membrane</keyword>
<gene>
    <name evidence="7" type="ORF">E2R48_01465</name>
</gene>
<evidence type="ECO:0000256" key="1">
    <source>
        <dbReference type="ARBA" id="ARBA00004651"/>
    </source>
</evidence>
<dbReference type="InterPro" id="IPR036259">
    <property type="entry name" value="MFS_trans_sf"/>
</dbReference>
<feature type="transmembrane region" description="Helical" evidence="6">
    <location>
        <begin position="212"/>
        <end position="233"/>
    </location>
</feature>
<evidence type="ECO:0000256" key="4">
    <source>
        <dbReference type="ARBA" id="ARBA00022989"/>
    </source>
</evidence>
<reference evidence="7 8" key="1">
    <citation type="submission" date="2019-03" db="EMBL/GenBank/DDBJ databases">
        <title>Horizontal Gene Transfer Machinery in Histophilus somni.</title>
        <authorList>
            <person name="Mostafa Nazari M."/>
            <person name="Liljebjelke K."/>
        </authorList>
    </citation>
    <scope>NUCLEOTIDE SEQUENCE [LARGE SCALE GENOMIC DNA]</scope>
    <source>
        <strain evidence="7 8">UOC-EPH-KLM-04</strain>
    </source>
</reference>
<evidence type="ECO:0000256" key="5">
    <source>
        <dbReference type="ARBA" id="ARBA00023136"/>
    </source>
</evidence>
<comment type="subcellular location">
    <subcellularLocation>
        <location evidence="1">Cell membrane</location>
        <topology evidence="1">Multi-pass membrane protein</topology>
    </subcellularLocation>
</comment>
<dbReference type="SUPFAM" id="SSF103473">
    <property type="entry name" value="MFS general substrate transporter"/>
    <property type="match status" value="1"/>
</dbReference>
<keyword evidence="3 6" id="KW-0812">Transmembrane</keyword>
<dbReference type="PANTHER" id="PTHR23513:SF6">
    <property type="entry name" value="MAJOR FACILITATOR SUPERFAMILY ASSOCIATED DOMAIN-CONTAINING PROTEIN"/>
    <property type="match status" value="1"/>
</dbReference>
<accession>A0AAX2S603</accession>
<dbReference type="EMBL" id="SNRV01000001">
    <property type="protein sequence ID" value="TEW31563.1"/>
    <property type="molecule type" value="Genomic_DNA"/>
</dbReference>
<dbReference type="RefSeq" id="WP_132994593.1">
    <property type="nucleotide sequence ID" value="NZ_CP186878.1"/>
</dbReference>
<evidence type="ECO:0000256" key="2">
    <source>
        <dbReference type="ARBA" id="ARBA00022475"/>
    </source>
</evidence>
<feature type="transmembrane region" description="Helical" evidence="6">
    <location>
        <begin position="300"/>
        <end position="319"/>
    </location>
</feature>
<feature type="transmembrane region" description="Helical" evidence="6">
    <location>
        <begin position="7"/>
        <end position="27"/>
    </location>
</feature>
<sequence>MDKINLSFLGTSLGYSISLFFIPLTILKATNSALLVSITYALDVIPYILFTPIIGWIGDKFNKKIVIIIGEAICLISSIILFFTPLTKEYAYLIISIGFIISTSSSLHHSIFQSIIPSLYATDTLPKANANIATISSITGIISPIIISSAFSFSYLNENGIILIMIFCYILSITSFLYIKYYHKKPEENENLFKGLITSWRFLNNNNELKNYSYLFFFSNFGLKMVFVSLIWIYSNVFQMENNQIAFNFIIIGVFSILGAKIAGLYIVPKFVARNVIITSLFLISMITLLLSLFKNSIYLTLLWGVVSLLSMIIVVSYFTFRQKNTPPELLGRIVSITRLISYLAIPPSAIISGYVVQHYNNEKIIYIISGSIMLLSCVFFYHRLKVKT</sequence>
<dbReference type="Pfam" id="PF07690">
    <property type="entry name" value="MFS_1"/>
    <property type="match status" value="1"/>
</dbReference>
<keyword evidence="4 6" id="KW-1133">Transmembrane helix</keyword>
<dbReference type="Proteomes" id="UP000297565">
    <property type="component" value="Unassembled WGS sequence"/>
</dbReference>
<proteinExistence type="predicted"/>
<feature type="transmembrane region" description="Helical" evidence="6">
    <location>
        <begin position="132"/>
        <end position="155"/>
    </location>
</feature>
<feature type="transmembrane region" description="Helical" evidence="6">
    <location>
        <begin position="245"/>
        <end position="268"/>
    </location>
</feature>
<comment type="caution">
    <text evidence="7">The sequence shown here is derived from an EMBL/GenBank/DDBJ whole genome shotgun (WGS) entry which is preliminary data.</text>
</comment>
<keyword evidence="2" id="KW-1003">Cell membrane</keyword>
<feature type="transmembrane region" description="Helical" evidence="6">
    <location>
        <begin position="161"/>
        <end position="179"/>
    </location>
</feature>
<dbReference type="InterPro" id="IPR011701">
    <property type="entry name" value="MFS"/>
</dbReference>
<organism evidence="7 8">
    <name type="scientific">Histophilus somni</name>
    <name type="common">Haemophilus somnus</name>
    <dbReference type="NCBI Taxonomy" id="731"/>
    <lineage>
        <taxon>Bacteria</taxon>
        <taxon>Pseudomonadati</taxon>
        <taxon>Pseudomonadota</taxon>
        <taxon>Gammaproteobacteria</taxon>
        <taxon>Pasteurellales</taxon>
        <taxon>Pasteurellaceae</taxon>
        <taxon>Histophilus</taxon>
    </lineage>
</organism>
<dbReference type="GO" id="GO:0022857">
    <property type="term" value="F:transmembrane transporter activity"/>
    <property type="evidence" value="ECO:0007669"/>
    <property type="project" value="InterPro"/>
</dbReference>
<evidence type="ECO:0000256" key="6">
    <source>
        <dbReference type="SAM" id="Phobius"/>
    </source>
</evidence>
<dbReference type="GO" id="GO:0005886">
    <property type="term" value="C:plasma membrane"/>
    <property type="evidence" value="ECO:0007669"/>
    <property type="project" value="UniProtKB-SubCell"/>
</dbReference>
<evidence type="ECO:0000313" key="8">
    <source>
        <dbReference type="Proteomes" id="UP000297565"/>
    </source>
</evidence>
<dbReference type="AlphaFoldDB" id="A0AAX2S603"/>
<feature type="transmembrane region" description="Helical" evidence="6">
    <location>
        <begin position="340"/>
        <end position="358"/>
    </location>
</feature>
<dbReference type="CDD" id="cd06173">
    <property type="entry name" value="MFS_MefA_like"/>
    <property type="match status" value="1"/>
</dbReference>
<name>A0AAX2S603_HISSO</name>
<dbReference type="PANTHER" id="PTHR23513">
    <property type="entry name" value="INTEGRAL MEMBRANE EFFLUX PROTEIN-RELATED"/>
    <property type="match status" value="1"/>
</dbReference>
<feature type="transmembrane region" description="Helical" evidence="6">
    <location>
        <begin position="275"/>
        <end position="294"/>
    </location>
</feature>